<comment type="caution">
    <text evidence="2">The sequence shown here is derived from an EMBL/GenBank/DDBJ whole genome shotgun (WGS) entry which is preliminary data.</text>
</comment>
<protein>
    <submittedName>
        <fullName evidence="2">Uncharacterized protein</fullName>
    </submittedName>
</protein>
<dbReference type="AlphaFoldDB" id="A0AAE0TH02"/>
<sequence>MRTRQMSIFYFFLFFLSLVAVVHGFCFSAPLIQDITGSKRVRYICEISQGDMKLKMLPGSIVYTSDCLECSCNLDTGLTCCGFGPLAGIVMPPEGCKTIKDGCELLIVDKLDERLSCNDRIPILDKVNGTVHPDSAFGLERNQVRLDGAASKSDIETGFLNQFQKSIPLLDHTSKSGWRRRIQSHSVMPISFFIPGVIFNQKMLYRTTFT</sequence>
<organism evidence="2 3">
    <name type="scientific">Potamilus streckersoni</name>
    <dbReference type="NCBI Taxonomy" id="2493646"/>
    <lineage>
        <taxon>Eukaryota</taxon>
        <taxon>Metazoa</taxon>
        <taxon>Spiralia</taxon>
        <taxon>Lophotrochozoa</taxon>
        <taxon>Mollusca</taxon>
        <taxon>Bivalvia</taxon>
        <taxon>Autobranchia</taxon>
        <taxon>Heteroconchia</taxon>
        <taxon>Palaeoheterodonta</taxon>
        <taxon>Unionida</taxon>
        <taxon>Unionoidea</taxon>
        <taxon>Unionidae</taxon>
        <taxon>Ambleminae</taxon>
        <taxon>Lampsilini</taxon>
        <taxon>Potamilus</taxon>
    </lineage>
</organism>
<keyword evidence="1" id="KW-0732">Signal</keyword>
<gene>
    <name evidence="2" type="ORF">CHS0354_022290</name>
</gene>
<proteinExistence type="predicted"/>
<dbReference type="EMBL" id="JAEAOA010001352">
    <property type="protein sequence ID" value="KAK3610237.1"/>
    <property type="molecule type" value="Genomic_DNA"/>
</dbReference>
<feature type="chain" id="PRO_5042188865" evidence="1">
    <location>
        <begin position="25"/>
        <end position="210"/>
    </location>
</feature>
<name>A0AAE0TH02_9BIVA</name>
<reference evidence="2" key="1">
    <citation type="journal article" date="2021" name="Genome Biol. Evol.">
        <title>A High-Quality Reference Genome for a Parasitic Bivalve with Doubly Uniparental Inheritance (Bivalvia: Unionida).</title>
        <authorList>
            <person name="Smith C.H."/>
        </authorList>
    </citation>
    <scope>NUCLEOTIDE SEQUENCE</scope>
    <source>
        <strain evidence="2">CHS0354</strain>
    </source>
</reference>
<dbReference type="Gene3D" id="2.60.40.1900">
    <property type="entry name" value="Beta-microseminoprotein (PSP94) domain"/>
    <property type="match status" value="1"/>
</dbReference>
<reference evidence="2" key="3">
    <citation type="submission" date="2023-05" db="EMBL/GenBank/DDBJ databases">
        <authorList>
            <person name="Smith C.H."/>
        </authorList>
    </citation>
    <scope>NUCLEOTIDE SEQUENCE</scope>
    <source>
        <strain evidence="2">CHS0354</strain>
        <tissue evidence="2">Mantle</tissue>
    </source>
</reference>
<feature type="signal peptide" evidence="1">
    <location>
        <begin position="1"/>
        <end position="24"/>
    </location>
</feature>
<dbReference type="Proteomes" id="UP001195483">
    <property type="component" value="Unassembled WGS sequence"/>
</dbReference>
<evidence type="ECO:0000256" key="1">
    <source>
        <dbReference type="SAM" id="SignalP"/>
    </source>
</evidence>
<evidence type="ECO:0000313" key="3">
    <source>
        <dbReference type="Proteomes" id="UP001195483"/>
    </source>
</evidence>
<accession>A0AAE0TH02</accession>
<evidence type="ECO:0000313" key="2">
    <source>
        <dbReference type="EMBL" id="KAK3610237.1"/>
    </source>
</evidence>
<keyword evidence="3" id="KW-1185">Reference proteome</keyword>
<reference evidence="2" key="2">
    <citation type="journal article" date="2021" name="Genome Biol. Evol.">
        <title>Developing a high-quality reference genome for a parasitic bivalve with doubly uniparental inheritance (Bivalvia: Unionida).</title>
        <authorList>
            <person name="Smith C.H."/>
        </authorList>
    </citation>
    <scope>NUCLEOTIDE SEQUENCE</scope>
    <source>
        <strain evidence="2">CHS0354</strain>
        <tissue evidence="2">Mantle</tissue>
    </source>
</reference>